<reference evidence="1 2" key="1">
    <citation type="submission" date="2018-06" db="EMBL/GenBank/DDBJ databases">
        <title>Genome analysis of cellulolytic fungus Trichoderma lentiforme CFAM-422.</title>
        <authorList>
            <person name="Steindorff A.S."/>
            <person name="Formighieri E.F."/>
            <person name="Midorikawa G.E.O."/>
            <person name="Tamietti M.S."/>
            <person name="Ramos E.Z."/>
            <person name="Silva A.S."/>
            <person name="Bon E.P.S."/>
            <person name="Mendes T.D."/>
            <person name="Damaso M.C.T."/>
            <person name="Favaro L.C.L."/>
        </authorList>
    </citation>
    <scope>NUCLEOTIDE SEQUENCE [LARGE SCALE GENOMIC DNA]</scope>
    <source>
        <strain evidence="1 2">CFAM-422</strain>
    </source>
</reference>
<dbReference type="Proteomes" id="UP000801864">
    <property type="component" value="Unassembled WGS sequence"/>
</dbReference>
<dbReference type="AlphaFoldDB" id="A0A9P4X3K5"/>
<sequence length="544" mass="61424">MGSSSGVADAIVFIDCNQGRPPRGPTVKTLIRSRAMKQAAIQRKRDGRYERLNMIQYPEWILGSQQQNEPTDVKDGNVALVTTVNETGGHTDEGDEDEAQTRIARKRTALLEGSLRWRAGYRPPLLTSFTTGSSSNYSLLHLTDPLTLHHLGVTTFSLFRPETACFGHTLTSMPEYAKRRLLFFIPSLYGHFPALTYATDCVVVRLEQLIRSRGILSSERDVLSLGYYTKAIEALQGIIDDEDLRALPETLCAVLLLEFFELLHGGHLIDSWIYHAAGAARLIELRGPHNFRTRFELSLFMAHAGPIITEALLMGKRCFLCDDERWLNVMFDAIRNDPIVPQDQVHLVVKLWTSLINLPNLFLDVRDLIRMSASADRRQDLITRLLAEQDQLQRWLALAEQYQCGIISGKLSTLADGASTLLLYSTVREQPVSWKVLIGTYIFVLLVQLRLLFSLSPSQFPELESTCQAVADMVMLMITDWDSYRNDRLVGGIFMSQAMWMAKAILRTRDCWSDSASHTKNTGMIDGWKFEAWVNAIAGEVYSK</sequence>
<evidence type="ECO:0000313" key="2">
    <source>
        <dbReference type="Proteomes" id="UP000801864"/>
    </source>
</evidence>
<dbReference type="PANTHER" id="PTHR38111">
    <property type="entry name" value="ZN(2)-C6 FUNGAL-TYPE DOMAIN-CONTAINING PROTEIN-RELATED"/>
    <property type="match status" value="1"/>
</dbReference>
<dbReference type="PANTHER" id="PTHR38111:SF6">
    <property type="entry name" value="FINGER DOMAIN PROTEIN, PUTATIVE (AFU_ORTHOLOGUE AFUA_8G01940)-RELATED"/>
    <property type="match status" value="1"/>
</dbReference>
<comment type="caution">
    <text evidence="1">The sequence shown here is derived from an EMBL/GenBank/DDBJ whole genome shotgun (WGS) entry which is preliminary data.</text>
</comment>
<evidence type="ECO:0000313" key="1">
    <source>
        <dbReference type="EMBL" id="KAF3056115.1"/>
    </source>
</evidence>
<dbReference type="InterPro" id="IPR053178">
    <property type="entry name" value="Osmoadaptation_assoc"/>
</dbReference>
<dbReference type="EMBL" id="QLNT01000033">
    <property type="protein sequence ID" value="KAF3056115.1"/>
    <property type="molecule type" value="Genomic_DNA"/>
</dbReference>
<name>A0A9P4X3K5_9HYPO</name>
<protein>
    <submittedName>
        <fullName evidence="1">Uncharacterized protein</fullName>
    </submittedName>
</protein>
<proteinExistence type="predicted"/>
<gene>
    <name evidence="1" type="ORF">CFAM422_012886</name>
</gene>
<organism evidence="1 2">
    <name type="scientific">Trichoderma lentiforme</name>
    <dbReference type="NCBI Taxonomy" id="1567552"/>
    <lineage>
        <taxon>Eukaryota</taxon>
        <taxon>Fungi</taxon>
        <taxon>Dikarya</taxon>
        <taxon>Ascomycota</taxon>
        <taxon>Pezizomycotina</taxon>
        <taxon>Sordariomycetes</taxon>
        <taxon>Hypocreomycetidae</taxon>
        <taxon>Hypocreales</taxon>
        <taxon>Hypocreaceae</taxon>
        <taxon>Trichoderma</taxon>
    </lineage>
</organism>
<accession>A0A9P4X3K5</accession>
<keyword evidence="2" id="KW-1185">Reference proteome</keyword>